<sequence>MSSLHDDRLLEGGAAPADEAAPGPRPTRPTTPSSTGVVEEKATSTVPPQRQGKARSAEGRTAPGSTSRTTAGSPAPSRRSATAKAATAKAATAKAATAKAVTAATARAASAKAATATAATRKAAGAARTVVAARKAAARPTGAKPTAAKPTAAKPTAAKPTAAKPTAAKPTAAKPTAAKPTAAKPTAAKPTAAKPTAAKPTAAKPTAAKPTAAKPTAAKPTAAKPTAAKPTPAQRTAAKPAGSPQAGRRHRATAPAPAAVTAARAAVVKAIAAKVAADARAVRRPTPYKRSRVDLAVLAPVVDVAALVEPQPAPGSALVVVKDAPAPLSLAPVFIEPVVTGRDVDADCPDAAPARVIEAAARGRLGAFLRRPPMLRRRPALYLAAALVGALSIGGAATAAPLQVDTRTVSQSVSVAEQLGIAGEPVPVVDEDVTSRLGELVASRNERDAERVAAADAQAEADRIATEEAARAAAEAARPKAVNPVEGGRLTSGFGARWGTMHAGIDLAAPMRTPERAAMDGVVLEAGAASGFGLAVYIQHDNGDVTVYGHMDEILVEPGQIVRAGDTIALLGNRGQSTGPHLHFEVHVGGLDGAKVDPVPWLRERGVEL</sequence>
<keyword evidence="4" id="KW-1185">Reference proteome</keyword>
<gene>
    <name evidence="3" type="ORF">BD833_11853</name>
</gene>
<feature type="compositionally biased region" description="Basic and acidic residues" evidence="1">
    <location>
        <begin position="1"/>
        <end position="10"/>
    </location>
</feature>
<organism evidence="3 4">
    <name type="scientific">Blastococcus xanthinilyticus</name>
    <dbReference type="NCBI Taxonomy" id="1564164"/>
    <lineage>
        <taxon>Bacteria</taxon>
        <taxon>Bacillati</taxon>
        <taxon>Actinomycetota</taxon>
        <taxon>Actinomycetes</taxon>
        <taxon>Geodermatophilales</taxon>
        <taxon>Geodermatophilaceae</taxon>
        <taxon>Blastococcus</taxon>
    </lineage>
</organism>
<feature type="compositionally biased region" description="Low complexity" evidence="1">
    <location>
        <begin position="70"/>
        <end position="241"/>
    </location>
</feature>
<accession>A0A5S5CQC6</accession>
<keyword evidence="3" id="KW-0378">Hydrolase</keyword>
<dbReference type="InterPro" id="IPR050570">
    <property type="entry name" value="Cell_wall_metabolism_enzyme"/>
</dbReference>
<protein>
    <submittedName>
        <fullName evidence="3">Murein DD-endopeptidase MepM/ murein hydrolase activator NlpD</fullName>
    </submittedName>
</protein>
<dbReference type="Proteomes" id="UP000322499">
    <property type="component" value="Unassembled WGS sequence"/>
</dbReference>
<evidence type="ECO:0000256" key="1">
    <source>
        <dbReference type="SAM" id="MobiDB-lite"/>
    </source>
</evidence>
<dbReference type="PANTHER" id="PTHR21666">
    <property type="entry name" value="PEPTIDASE-RELATED"/>
    <property type="match status" value="1"/>
</dbReference>
<dbReference type="PANTHER" id="PTHR21666:SF270">
    <property type="entry name" value="MUREIN HYDROLASE ACTIVATOR ENVC"/>
    <property type="match status" value="1"/>
</dbReference>
<dbReference type="SUPFAM" id="SSF51261">
    <property type="entry name" value="Duplicated hybrid motif"/>
    <property type="match status" value="1"/>
</dbReference>
<evidence type="ECO:0000313" key="3">
    <source>
        <dbReference type="EMBL" id="TYP82817.1"/>
    </source>
</evidence>
<feature type="domain" description="M23ase beta-sheet core" evidence="2">
    <location>
        <begin position="501"/>
        <end position="598"/>
    </location>
</feature>
<dbReference type="EMBL" id="VNHW01000018">
    <property type="protein sequence ID" value="TYP82817.1"/>
    <property type="molecule type" value="Genomic_DNA"/>
</dbReference>
<dbReference type="AlphaFoldDB" id="A0A5S5CQC6"/>
<dbReference type="Pfam" id="PF01551">
    <property type="entry name" value="Peptidase_M23"/>
    <property type="match status" value="1"/>
</dbReference>
<reference evidence="3 4" key="1">
    <citation type="submission" date="2019-07" db="EMBL/GenBank/DDBJ databases">
        <title>Genomic Encyclopedia of Archaeal and Bacterial Type Strains, Phase II (KMG-II): from individual species to whole genera.</title>
        <authorList>
            <person name="Goeker M."/>
        </authorList>
    </citation>
    <scope>NUCLEOTIDE SEQUENCE [LARGE SCALE GENOMIC DNA]</scope>
    <source>
        <strain evidence="3 4">DSM 46842</strain>
    </source>
</reference>
<evidence type="ECO:0000313" key="4">
    <source>
        <dbReference type="Proteomes" id="UP000322499"/>
    </source>
</evidence>
<comment type="caution">
    <text evidence="3">The sequence shown here is derived from an EMBL/GenBank/DDBJ whole genome shotgun (WGS) entry which is preliminary data.</text>
</comment>
<dbReference type="CDD" id="cd12797">
    <property type="entry name" value="M23_peptidase"/>
    <property type="match status" value="1"/>
</dbReference>
<feature type="region of interest" description="Disordered" evidence="1">
    <location>
        <begin position="1"/>
        <end position="258"/>
    </location>
</feature>
<dbReference type="InterPro" id="IPR016047">
    <property type="entry name" value="M23ase_b-sheet_dom"/>
</dbReference>
<proteinExistence type="predicted"/>
<feature type="compositionally biased region" description="Low complexity" evidence="1">
    <location>
        <begin position="11"/>
        <end position="22"/>
    </location>
</feature>
<dbReference type="RefSeq" id="WP_243737846.1">
    <property type="nucleotide sequence ID" value="NZ_VNHW01000018.1"/>
</dbReference>
<name>A0A5S5CQC6_9ACTN</name>
<dbReference type="InterPro" id="IPR011055">
    <property type="entry name" value="Dup_hybrid_motif"/>
</dbReference>
<evidence type="ECO:0000259" key="2">
    <source>
        <dbReference type="Pfam" id="PF01551"/>
    </source>
</evidence>
<dbReference type="GO" id="GO:0004222">
    <property type="term" value="F:metalloendopeptidase activity"/>
    <property type="evidence" value="ECO:0007669"/>
    <property type="project" value="TreeGrafter"/>
</dbReference>
<dbReference type="Gene3D" id="2.70.70.10">
    <property type="entry name" value="Glucose Permease (Domain IIA)"/>
    <property type="match status" value="1"/>
</dbReference>